<gene>
    <name evidence="2" type="ORF">CSW50_08285</name>
</gene>
<evidence type="ECO:0008006" key="4">
    <source>
        <dbReference type="Google" id="ProtNLM"/>
    </source>
</evidence>
<feature type="transmembrane region" description="Helical" evidence="1">
    <location>
        <begin position="188"/>
        <end position="207"/>
    </location>
</feature>
<dbReference type="EMBL" id="PELM01000270">
    <property type="protein sequence ID" value="RTH02094.1"/>
    <property type="molecule type" value="Genomic_DNA"/>
</dbReference>
<proteinExistence type="predicted"/>
<dbReference type="RefSeq" id="WP_126187591.1">
    <property type="nucleotide sequence ID" value="NZ_PELM01000270.1"/>
</dbReference>
<keyword evidence="1" id="KW-0812">Transmembrane</keyword>
<accession>A0A430R3Y2</accession>
<keyword evidence="1" id="KW-0472">Membrane</keyword>
<feature type="transmembrane region" description="Helical" evidence="1">
    <location>
        <begin position="85"/>
        <end position="110"/>
    </location>
</feature>
<organism evidence="2 3">
    <name type="scientific">Thermus scotoductus</name>
    <dbReference type="NCBI Taxonomy" id="37636"/>
    <lineage>
        <taxon>Bacteria</taxon>
        <taxon>Thermotogati</taxon>
        <taxon>Deinococcota</taxon>
        <taxon>Deinococci</taxon>
        <taxon>Thermales</taxon>
        <taxon>Thermaceae</taxon>
        <taxon>Thermus</taxon>
    </lineage>
</organism>
<feature type="transmembrane region" description="Helical" evidence="1">
    <location>
        <begin position="20"/>
        <end position="36"/>
    </location>
</feature>
<protein>
    <recommendedName>
        <fullName evidence="4">Conjugal transfer protein TraX</fullName>
    </recommendedName>
</protein>
<evidence type="ECO:0000313" key="2">
    <source>
        <dbReference type="EMBL" id="RTH02094.1"/>
    </source>
</evidence>
<comment type="caution">
    <text evidence="2">The sequence shown here is derived from an EMBL/GenBank/DDBJ whole genome shotgun (WGS) entry which is preliminary data.</text>
</comment>
<feature type="transmembrane region" description="Helical" evidence="1">
    <location>
        <begin position="117"/>
        <end position="137"/>
    </location>
</feature>
<dbReference type="AlphaFoldDB" id="A0A430R3Y2"/>
<dbReference type="Proteomes" id="UP000288082">
    <property type="component" value="Unassembled WGS sequence"/>
</dbReference>
<name>A0A430R3Y2_THESC</name>
<sequence length="212" mass="23559">MGVFGCGVRVPSVSLEGLKWGALALMVVDHLALLLFPGEVWPRLPGRVVFPALLTLMAWHLHRGVDPGKYASRLLPFALLAQGGYALVFDTPCFWTLNVLFAFLAGVWMVQGKILPGVLLSLMTEFPLGGPALHFLSRGQLFWGAVMAGGASWLMGWPLWVALGVFLLTLFLWTVVAQGFPGRRVPWWWAYLFYPLHLWILGGLKWLGVFSR</sequence>
<feature type="transmembrane region" description="Helical" evidence="1">
    <location>
        <begin position="157"/>
        <end position="176"/>
    </location>
</feature>
<dbReference type="InterPro" id="IPR008875">
    <property type="entry name" value="TraX"/>
</dbReference>
<dbReference type="Pfam" id="PF05857">
    <property type="entry name" value="TraX"/>
    <property type="match status" value="1"/>
</dbReference>
<evidence type="ECO:0000256" key="1">
    <source>
        <dbReference type="SAM" id="Phobius"/>
    </source>
</evidence>
<reference evidence="2 3" key="1">
    <citation type="journal article" date="2019" name="Extremophiles">
        <title>Biogeography of thermophiles and predominance of Thermus scotoductus in domestic water heaters.</title>
        <authorList>
            <person name="Wilpiszeski R.L."/>
            <person name="Zhang Z."/>
            <person name="House C.H."/>
        </authorList>
    </citation>
    <scope>NUCLEOTIDE SEQUENCE [LARGE SCALE GENOMIC DNA]</scope>
    <source>
        <strain evidence="2 3">38_S38</strain>
    </source>
</reference>
<keyword evidence="1" id="KW-1133">Transmembrane helix</keyword>
<feature type="transmembrane region" description="Helical" evidence="1">
    <location>
        <begin position="48"/>
        <end position="65"/>
    </location>
</feature>
<evidence type="ECO:0000313" key="3">
    <source>
        <dbReference type="Proteomes" id="UP000288082"/>
    </source>
</evidence>